<dbReference type="EMBL" id="AP009389">
    <property type="protein sequence ID" value="BAF60004.1"/>
    <property type="molecule type" value="Genomic_DNA"/>
</dbReference>
<keyword evidence="5" id="KW-0460">Magnesium</keyword>
<dbReference type="Pfam" id="PF00293">
    <property type="entry name" value="NUDIX"/>
    <property type="match status" value="1"/>
</dbReference>
<dbReference type="GO" id="GO:0010945">
    <property type="term" value="F:coenzyme A diphosphatase activity"/>
    <property type="evidence" value="ECO:0007669"/>
    <property type="project" value="InterPro"/>
</dbReference>
<dbReference type="InterPro" id="IPR015797">
    <property type="entry name" value="NUDIX_hydrolase-like_dom_sf"/>
</dbReference>
<accession>A5D182</accession>
<keyword evidence="6" id="KW-0464">Manganese</keyword>
<comment type="cofactor">
    <cofactor evidence="2">
        <name>Mg(2+)</name>
        <dbReference type="ChEBI" id="CHEBI:18420"/>
    </cofactor>
</comment>
<reference evidence="9" key="1">
    <citation type="journal article" date="2008" name="Genome Res.">
        <title>The genome of Pelotomaculum thermopropionicum reveals niche-associated evolution in anaerobic microbiota.</title>
        <authorList>
            <person name="Kosaka T."/>
            <person name="Kato S."/>
            <person name="Shimoyama T."/>
            <person name="Ishii S."/>
            <person name="Abe T."/>
            <person name="Watanabe K."/>
        </authorList>
    </citation>
    <scope>NUCLEOTIDE SEQUENCE [LARGE SCALE GENOMIC DNA]</scope>
    <source>
        <strain evidence="9">DSM 13744 / JCM 10971 / SI</strain>
    </source>
</reference>
<protein>
    <recommendedName>
        <fullName evidence="7">Nudix hydrolase domain-containing protein</fullName>
    </recommendedName>
</protein>
<dbReference type="PROSITE" id="PS51462">
    <property type="entry name" value="NUDIX"/>
    <property type="match status" value="1"/>
</dbReference>
<evidence type="ECO:0000313" key="8">
    <source>
        <dbReference type="EMBL" id="BAF60004.1"/>
    </source>
</evidence>
<dbReference type="PANTHER" id="PTHR12992">
    <property type="entry name" value="NUDIX HYDROLASE"/>
    <property type="match status" value="1"/>
</dbReference>
<feature type="domain" description="Nudix hydrolase" evidence="7">
    <location>
        <begin position="20"/>
        <end position="155"/>
    </location>
</feature>
<gene>
    <name evidence="8" type="ordered locus">PTH_1823</name>
</gene>
<dbReference type="AlphaFoldDB" id="A5D182"/>
<keyword evidence="3" id="KW-0479">Metal-binding</keyword>
<evidence type="ECO:0000256" key="2">
    <source>
        <dbReference type="ARBA" id="ARBA00001946"/>
    </source>
</evidence>
<evidence type="ECO:0000256" key="3">
    <source>
        <dbReference type="ARBA" id="ARBA00022723"/>
    </source>
</evidence>
<name>A5D182_PELTS</name>
<evidence type="ECO:0000259" key="7">
    <source>
        <dbReference type="PROSITE" id="PS51462"/>
    </source>
</evidence>
<comment type="cofactor">
    <cofactor evidence="1">
        <name>Mn(2+)</name>
        <dbReference type="ChEBI" id="CHEBI:29035"/>
    </cofactor>
</comment>
<evidence type="ECO:0000256" key="1">
    <source>
        <dbReference type="ARBA" id="ARBA00001936"/>
    </source>
</evidence>
<dbReference type="SUPFAM" id="SSF55811">
    <property type="entry name" value="Nudix"/>
    <property type="match status" value="1"/>
</dbReference>
<proteinExistence type="predicted"/>
<dbReference type="InterPro" id="IPR045121">
    <property type="entry name" value="CoAse"/>
</dbReference>
<dbReference type="GO" id="GO:0046872">
    <property type="term" value="F:metal ion binding"/>
    <property type="evidence" value="ECO:0007669"/>
    <property type="project" value="UniProtKB-KW"/>
</dbReference>
<dbReference type="PANTHER" id="PTHR12992:SF11">
    <property type="entry name" value="MITOCHONDRIAL COENZYME A DIPHOSPHATASE NUDT8"/>
    <property type="match status" value="1"/>
</dbReference>
<sequence>MKILRRLAGRQPRVQDEEEYFVSAVLVPLVETAGKLHLLFEVRSNHLQRQPGEICFPGGRVEQGELASPQDTAIREAVEELGISREQVVLLGPLDYLVTPPGTLIYPYVGLIEEYKGVNPNPEEVEKIFLAPLEHFFRNPPFTSKVEVATRYARDFPYHRVPSLYYKEGWQARWTFTVYFYEYGDYFIWGVTARILHNFISLCLSDHAAG</sequence>
<dbReference type="eggNOG" id="COG0494">
    <property type="taxonomic scope" value="Bacteria"/>
</dbReference>
<dbReference type="HOGENOM" id="CLU_040940_5_2_9"/>
<organism evidence="8 9">
    <name type="scientific">Pelotomaculum thermopropionicum (strain DSM 13744 / JCM 10971 / SI)</name>
    <dbReference type="NCBI Taxonomy" id="370438"/>
    <lineage>
        <taxon>Bacteria</taxon>
        <taxon>Bacillati</taxon>
        <taxon>Bacillota</taxon>
        <taxon>Clostridia</taxon>
        <taxon>Eubacteriales</taxon>
        <taxon>Desulfotomaculaceae</taxon>
        <taxon>Pelotomaculum</taxon>
    </lineage>
</organism>
<dbReference type="KEGG" id="pth:PTH_1823"/>
<evidence type="ECO:0000313" key="9">
    <source>
        <dbReference type="Proteomes" id="UP000006556"/>
    </source>
</evidence>
<keyword evidence="4" id="KW-0378">Hydrolase</keyword>
<dbReference type="CDD" id="cd03426">
    <property type="entry name" value="NUDIX_CoAse_Nudt7"/>
    <property type="match status" value="1"/>
</dbReference>
<dbReference type="Gene3D" id="3.90.79.10">
    <property type="entry name" value="Nucleoside Triphosphate Pyrophosphohydrolase"/>
    <property type="match status" value="1"/>
</dbReference>
<dbReference type="InterPro" id="IPR000086">
    <property type="entry name" value="NUDIX_hydrolase_dom"/>
</dbReference>
<dbReference type="Proteomes" id="UP000006556">
    <property type="component" value="Chromosome"/>
</dbReference>
<evidence type="ECO:0000256" key="6">
    <source>
        <dbReference type="ARBA" id="ARBA00023211"/>
    </source>
</evidence>
<evidence type="ECO:0000256" key="5">
    <source>
        <dbReference type="ARBA" id="ARBA00022842"/>
    </source>
</evidence>
<keyword evidence="9" id="KW-1185">Reference proteome</keyword>
<evidence type="ECO:0000256" key="4">
    <source>
        <dbReference type="ARBA" id="ARBA00022801"/>
    </source>
</evidence>
<dbReference type="STRING" id="370438.PTH_1823"/>